<dbReference type="Pfam" id="PF00561">
    <property type="entry name" value="Abhydrolase_1"/>
    <property type="match status" value="1"/>
</dbReference>
<reference evidence="2 3" key="1">
    <citation type="submission" date="2018-09" db="EMBL/GenBank/DDBJ databases">
        <title>Arachidicoccus sp. nov., a bacterium isolated from soil.</title>
        <authorList>
            <person name="Weon H.-Y."/>
            <person name="Kwon S.-W."/>
            <person name="Lee S.A."/>
        </authorList>
    </citation>
    <scope>NUCLEOTIDE SEQUENCE [LARGE SCALE GENOMIC DNA]</scope>
    <source>
        <strain evidence="2 3">KIS59-12</strain>
    </source>
</reference>
<dbReference type="InterPro" id="IPR050266">
    <property type="entry name" value="AB_hydrolase_sf"/>
</dbReference>
<organism evidence="2 3">
    <name type="scientific">Arachidicoccus soli</name>
    <dbReference type="NCBI Taxonomy" id="2341117"/>
    <lineage>
        <taxon>Bacteria</taxon>
        <taxon>Pseudomonadati</taxon>
        <taxon>Bacteroidota</taxon>
        <taxon>Chitinophagia</taxon>
        <taxon>Chitinophagales</taxon>
        <taxon>Chitinophagaceae</taxon>
        <taxon>Arachidicoccus</taxon>
    </lineage>
</organism>
<dbReference type="Proteomes" id="UP000266118">
    <property type="component" value="Chromosome"/>
</dbReference>
<keyword evidence="2" id="KW-0378">Hydrolase</keyword>
<dbReference type="OrthoDB" id="975949at2"/>
<dbReference type="InterPro" id="IPR029058">
    <property type="entry name" value="AB_hydrolase_fold"/>
</dbReference>
<dbReference type="GO" id="GO:0016787">
    <property type="term" value="F:hydrolase activity"/>
    <property type="evidence" value="ECO:0007669"/>
    <property type="project" value="UniProtKB-KW"/>
</dbReference>
<dbReference type="Gene3D" id="3.40.50.1820">
    <property type="entry name" value="alpha/beta hydrolase"/>
    <property type="match status" value="1"/>
</dbReference>
<name>A0A386HPB7_9BACT</name>
<protein>
    <submittedName>
        <fullName evidence="2">Alpha/beta hydrolase</fullName>
    </submittedName>
</protein>
<dbReference type="InterPro" id="IPR000073">
    <property type="entry name" value="AB_hydrolase_1"/>
</dbReference>
<evidence type="ECO:0000259" key="1">
    <source>
        <dbReference type="Pfam" id="PF00561"/>
    </source>
</evidence>
<feature type="domain" description="AB hydrolase-1" evidence="1">
    <location>
        <begin position="27"/>
        <end position="237"/>
    </location>
</feature>
<evidence type="ECO:0000313" key="2">
    <source>
        <dbReference type="EMBL" id="AYD47613.1"/>
    </source>
</evidence>
<dbReference type="SUPFAM" id="SSF53474">
    <property type="entry name" value="alpha/beta-Hydrolases"/>
    <property type="match status" value="1"/>
</dbReference>
<keyword evidence="3" id="KW-1185">Reference proteome</keyword>
<dbReference type="RefSeq" id="WP_119986923.1">
    <property type="nucleotide sequence ID" value="NZ_CP032489.1"/>
</dbReference>
<proteinExistence type="predicted"/>
<dbReference type="KEGG" id="ark:D6B99_08335"/>
<sequence>MLKNTLQYENATISYGRFGSGNATCFCFHGYSNDSSIFEILDCNLFSSYTFIAIDLPYHGDTKWSRILLTPKILNDIILLIIQKEELPKTFSLLGFSLGGRVAMSAFLFAPQLVEKMILLAPDGLYRGFWYKAALQTKLGNKLMAYFLNRTEKAIRGLRLCKRIGLINNRVFLNAQGFVSSKRESTLLYARWISMRKLHPSLKILGEKIKEYQLPVKMVFGKADHITPAHNAMYLIDCAKPFIDFEQWNAGHMLLREKYIEQLEALFK</sequence>
<gene>
    <name evidence="2" type="ORF">D6B99_08335</name>
</gene>
<accession>A0A386HPB7</accession>
<dbReference type="PANTHER" id="PTHR43798">
    <property type="entry name" value="MONOACYLGLYCEROL LIPASE"/>
    <property type="match status" value="1"/>
</dbReference>
<evidence type="ECO:0000313" key="3">
    <source>
        <dbReference type="Proteomes" id="UP000266118"/>
    </source>
</evidence>
<dbReference type="PRINTS" id="PR00111">
    <property type="entry name" value="ABHYDROLASE"/>
</dbReference>
<dbReference type="EMBL" id="CP032489">
    <property type="protein sequence ID" value="AYD47613.1"/>
    <property type="molecule type" value="Genomic_DNA"/>
</dbReference>
<dbReference type="AlphaFoldDB" id="A0A386HPB7"/>